<feature type="domain" description="RNA polymerase sigma-70 region 2" evidence="7">
    <location>
        <begin position="37"/>
        <end position="100"/>
    </location>
</feature>
<dbReference type="PANTHER" id="PTHR43133:SF51">
    <property type="entry name" value="RNA POLYMERASE SIGMA FACTOR"/>
    <property type="match status" value="1"/>
</dbReference>
<dbReference type="Pfam" id="PF08281">
    <property type="entry name" value="Sigma70_r4_2"/>
    <property type="match status" value="1"/>
</dbReference>
<gene>
    <name evidence="9" type="ORF">RHOFW104T7_06555</name>
</gene>
<feature type="domain" description="RNA polymerase sigma factor 70 region 4 type 2" evidence="8">
    <location>
        <begin position="142"/>
        <end position="194"/>
    </location>
</feature>
<dbReference type="SUPFAM" id="SSF88659">
    <property type="entry name" value="Sigma3 and sigma4 domains of RNA polymerase sigma factors"/>
    <property type="match status" value="1"/>
</dbReference>
<dbReference type="STRING" id="416169.RHOFW104T7_06555"/>
<dbReference type="Gene3D" id="1.10.10.10">
    <property type="entry name" value="Winged helix-like DNA-binding domain superfamily/Winged helix DNA-binding domain"/>
    <property type="match status" value="1"/>
</dbReference>
<evidence type="ECO:0000313" key="10">
    <source>
        <dbReference type="Proteomes" id="UP000076131"/>
    </source>
</evidence>
<sequence length="234" mass="26406">MSAHAHAVPVDYAALDDHALVTLVRAGHREAFRHIMQRCNQRLYRVARAVIGEDSEAEDVLQESYMRAYDKLDSFRGDSTLLTWLTSIVLNEARGRLRKRHTMVGLEQVDAAPDDTHQIVQFPSKFGSEDPAAAAARMQIRHLLEDAIDELPRAFRTVYMMREVEECSVEETASLLTIKPETVKTRLHRARRLLRTSLQGSLAGTMGEVFPFMGQRCARVADAVMARLEAEQST</sequence>
<dbReference type="AlphaFoldDB" id="A0A154QKV3"/>
<dbReference type="InterPro" id="IPR014284">
    <property type="entry name" value="RNA_pol_sigma-70_dom"/>
</dbReference>
<evidence type="ECO:0000313" key="9">
    <source>
        <dbReference type="EMBL" id="KZC24849.1"/>
    </source>
</evidence>
<dbReference type="InterPro" id="IPR036388">
    <property type="entry name" value="WH-like_DNA-bd_sf"/>
</dbReference>
<dbReference type="GO" id="GO:0016987">
    <property type="term" value="F:sigma factor activity"/>
    <property type="evidence" value="ECO:0007669"/>
    <property type="project" value="UniProtKB-KW"/>
</dbReference>
<evidence type="ECO:0000256" key="3">
    <source>
        <dbReference type="ARBA" id="ARBA00023082"/>
    </source>
</evidence>
<accession>A0A154QKV3</accession>
<keyword evidence="10" id="KW-1185">Reference proteome</keyword>
<dbReference type="NCBIfam" id="NF008888">
    <property type="entry name" value="PRK11922.1"/>
    <property type="match status" value="1"/>
</dbReference>
<evidence type="ECO:0000259" key="7">
    <source>
        <dbReference type="Pfam" id="PF04542"/>
    </source>
</evidence>
<evidence type="ECO:0000256" key="1">
    <source>
        <dbReference type="ARBA" id="ARBA00010641"/>
    </source>
</evidence>
<keyword evidence="4 6" id="KW-0238">DNA-binding</keyword>
<evidence type="ECO:0000256" key="6">
    <source>
        <dbReference type="RuleBase" id="RU000716"/>
    </source>
</evidence>
<dbReference type="GO" id="GO:0003677">
    <property type="term" value="F:DNA binding"/>
    <property type="evidence" value="ECO:0007669"/>
    <property type="project" value="UniProtKB-KW"/>
</dbReference>
<proteinExistence type="inferred from homology"/>
<dbReference type="Proteomes" id="UP000076131">
    <property type="component" value="Unassembled WGS sequence"/>
</dbReference>
<dbReference type="eggNOG" id="COG1595">
    <property type="taxonomic scope" value="Bacteria"/>
</dbReference>
<dbReference type="InterPro" id="IPR013249">
    <property type="entry name" value="RNA_pol_sigma70_r4_t2"/>
</dbReference>
<comment type="caution">
    <text evidence="9">The sequence shown here is derived from an EMBL/GenBank/DDBJ whole genome shotgun (WGS) entry which is preliminary data.</text>
</comment>
<organism evidence="9 10">
    <name type="scientific">Rhodanobacter thiooxydans</name>
    <dbReference type="NCBI Taxonomy" id="416169"/>
    <lineage>
        <taxon>Bacteria</taxon>
        <taxon>Pseudomonadati</taxon>
        <taxon>Pseudomonadota</taxon>
        <taxon>Gammaproteobacteria</taxon>
        <taxon>Lysobacterales</taxon>
        <taxon>Rhodanobacteraceae</taxon>
        <taxon>Rhodanobacter</taxon>
    </lineage>
</organism>
<keyword evidence="5 6" id="KW-0804">Transcription</keyword>
<dbReference type="Pfam" id="PF04542">
    <property type="entry name" value="Sigma70_r2"/>
    <property type="match status" value="1"/>
</dbReference>
<evidence type="ECO:0000256" key="2">
    <source>
        <dbReference type="ARBA" id="ARBA00023015"/>
    </source>
</evidence>
<dbReference type="NCBIfam" id="TIGR02937">
    <property type="entry name" value="sigma70-ECF"/>
    <property type="match status" value="1"/>
</dbReference>
<reference evidence="9 10" key="1">
    <citation type="journal article" date="2016" name="MBio">
        <title>Lateral Gene Transfer in a Heavy Metal-Contaminated-Groundwater Microbial Community.</title>
        <authorList>
            <person name="Hemme C.L."/>
            <person name="Green S.J."/>
            <person name="Rishishwar L."/>
            <person name="Prakash O."/>
            <person name="Pettenato A."/>
            <person name="Chakraborty R."/>
            <person name="Deutschbauer A.M."/>
            <person name="Van Nostrand J.D."/>
            <person name="Wu L."/>
            <person name="He Z."/>
            <person name="Jordan I.K."/>
            <person name="Hazen T.C."/>
            <person name="Arkin A.P."/>
            <person name="Kostka J.E."/>
            <person name="Zhou J."/>
        </authorList>
    </citation>
    <scope>NUCLEOTIDE SEQUENCE [LARGE SCALE GENOMIC DNA]</scope>
    <source>
        <strain evidence="9 10">FW104-T7</strain>
    </source>
</reference>
<dbReference type="EMBL" id="LVJS01000018">
    <property type="protein sequence ID" value="KZC24849.1"/>
    <property type="molecule type" value="Genomic_DNA"/>
</dbReference>
<evidence type="ECO:0000256" key="4">
    <source>
        <dbReference type="ARBA" id="ARBA00023125"/>
    </source>
</evidence>
<dbReference type="PROSITE" id="PS01063">
    <property type="entry name" value="SIGMA70_ECF"/>
    <property type="match status" value="1"/>
</dbReference>
<evidence type="ECO:0000256" key="5">
    <source>
        <dbReference type="ARBA" id="ARBA00023163"/>
    </source>
</evidence>
<dbReference type="Gene3D" id="1.10.1740.10">
    <property type="match status" value="1"/>
</dbReference>
<dbReference type="InterPro" id="IPR007627">
    <property type="entry name" value="RNA_pol_sigma70_r2"/>
</dbReference>
<keyword evidence="3 6" id="KW-0731">Sigma factor</keyword>
<dbReference type="GO" id="GO:0006352">
    <property type="term" value="P:DNA-templated transcription initiation"/>
    <property type="evidence" value="ECO:0007669"/>
    <property type="project" value="InterPro"/>
</dbReference>
<dbReference type="InterPro" id="IPR013325">
    <property type="entry name" value="RNA_pol_sigma_r2"/>
</dbReference>
<dbReference type="PANTHER" id="PTHR43133">
    <property type="entry name" value="RNA POLYMERASE ECF-TYPE SIGMA FACTO"/>
    <property type="match status" value="1"/>
</dbReference>
<dbReference type="RefSeq" id="WP_008437707.1">
    <property type="nucleotide sequence ID" value="NZ_LVJS01000018.1"/>
</dbReference>
<dbReference type="InterPro" id="IPR013324">
    <property type="entry name" value="RNA_pol_sigma_r3/r4-like"/>
</dbReference>
<protein>
    <recommendedName>
        <fullName evidence="6">RNA polymerase sigma factor</fullName>
    </recommendedName>
</protein>
<name>A0A154QKV3_9GAMM</name>
<dbReference type="InterPro" id="IPR000838">
    <property type="entry name" value="RNA_pol_sigma70_ECF_CS"/>
</dbReference>
<dbReference type="InterPro" id="IPR039425">
    <property type="entry name" value="RNA_pol_sigma-70-like"/>
</dbReference>
<dbReference type="SUPFAM" id="SSF88946">
    <property type="entry name" value="Sigma2 domain of RNA polymerase sigma factors"/>
    <property type="match status" value="1"/>
</dbReference>
<comment type="similarity">
    <text evidence="1 6">Belongs to the sigma-70 factor family. ECF subfamily.</text>
</comment>
<evidence type="ECO:0000259" key="8">
    <source>
        <dbReference type="Pfam" id="PF08281"/>
    </source>
</evidence>
<keyword evidence="2 6" id="KW-0805">Transcription regulation</keyword>